<sequence length="456" mass="51396">MIEFEVFSDDPEVVELVEKYWSTDNNGKYLHNVADLLPFREITTTPKLLTFISGESRAWNPDNFCPICGDNISVRSRTDPAIKKLRRLSPCNHCQELQARDRARNLAVEQEALAEAMRKASDSARMLEIEYGQLPDDIALIVLALERAICPKLVEGVFETADLRSLINGPVSPLIERLINANVISDDPAFSQSGAYWLEDGELWFNMAKARYFLVPDRTYGASEDALTYLDNRPWDKNDELRSLWLDYATAECITYFLNQCGRYSLNPESKDVDNITSQIRVALDQYSIQELWCATWIVVKDAASLCKREFYNVTKATATMPGKLQRLLETVRKKQRLPLKAWTRPQQQPAGTLGELFYERYGLNESTPGAEAMRIFASPAPPAYDPFLESEIVQKGLIDVLVERIHHYKLGAQSLSIFAAGIREGLSIEDAIARLLCGLPSLQQGINNGGNLSDC</sequence>
<organism evidence="1 2">
    <name type="scientific">Formivibrio citricus</name>
    <dbReference type="NCBI Taxonomy" id="83765"/>
    <lineage>
        <taxon>Bacteria</taxon>
        <taxon>Pseudomonadati</taxon>
        <taxon>Pseudomonadota</taxon>
        <taxon>Betaproteobacteria</taxon>
        <taxon>Neisseriales</taxon>
        <taxon>Chitinibacteraceae</taxon>
        <taxon>Formivibrio</taxon>
    </lineage>
</organism>
<evidence type="ECO:0000313" key="1">
    <source>
        <dbReference type="EMBL" id="SFN48384.1"/>
    </source>
</evidence>
<protein>
    <submittedName>
        <fullName evidence="1">Uncharacterized protein</fullName>
    </submittedName>
</protein>
<dbReference type="OrthoDB" id="7032747at2"/>
<proteinExistence type="predicted"/>
<accession>A0A1I4ZDN0</accession>
<keyword evidence="2" id="KW-1185">Reference proteome</keyword>
<dbReference type="EMBL" id="FOVE01000010">
    <property type="protein sequence ID" value="SFN48384.1"/>
    <property type="molecule type" value="Genomic_DNA"/>
</dbReference>
<gene>
    <name evidence="1" type="ORF">SAMN05660284_01598</name>
</gene>
<dbReference type="AlphaFoldDB" id="A0A1I4ZDN0"/>
<evidence type="ECO:0000313" key="2">
    <source>
        <dbReference type="Proteomes" id="UP000242869"/>
    </source>
</evidence>
<reference evidence="2" key="1">
    <citation type="submission" date="2016-10" db="EMBL/GenBank/DDBJ databases">
        <authorList>
            <person name="Varghese N."/>
            <person name="Submissions S."/>
        </authorList>
    </citation>
    <scope>NUCLEOTIDE SEQUENCE [LARGE SCALE GENOMIC DNA]</scope>
    <source>
        <strain evidence="2">DSM 6150</strain>
    </source>
</reference>
<name>A0A1I4ZDN0_9NEIS</name>
<dbReference type="RefSeq" id="WP_091194153.1">
    <property type="nucleotide sequence ID" value="NZ_FOVE01000010.1"/>
</dbReference>
<dbReference type="Proteomes" id="UP000242869">
    <property type="component" value="Unassembled WGS sequence"/>
</dbReference>